<dbReference type="Gene3D" id="3.40.190.170">
    <property type="entry name" value="Bacterial extracellular solute-binding protein, family 7"/>
    <property type="match status" value="1"/>
</dbReference>
<dbReference type="CDD" id="cd13604">
    <property type="entry name" value="PBP2_TRAP_ketoacid_lactate_like"/>
    <property type="match status" value="1"/>
</dbReference>
<dbReference type="OrthoDB" id="6073716at2"/>
<dbReference type="InterPro" id="IPR038404">
    <property type="entry name" value="TRAP_DctP_sf"/>
</dbReference>
<reference evidence="3 4" key="1">
    <citation type="journal article" date="2012" name="Int. J. Syst. Evol. Microbiol.">
        <title>Marinomonas hwangdonensis sp. nov., isolated from seawater.</title>
        <authorList>
            <person name="Jung Y.T."/>
            <person name="Oh T.K."/>
            <person name="Yoon J.H."/>
        </authorList>
    </citation>
    <scope>NUCLEOTIDE SEQUENCE [LARGE SCALE GENOMIC DNA]</scope>
    <source>
        <strain evidence="3 4">HDW-15</strain>
    </source>
</reference>
<feature type="signal peptide" evidence="2">
    <location>
        <begin position="1"/>
        <end position="31"/>
    </location>
</feature>
<evidence type="ECO:0000256" key="1">
    <source>
        <dbReference type="ARBA" id="ARBA00022729"/>
    </source>
</evidence>
<dbReference type="PANTHER" id="PTHR33376">
    <property type="match status" value="1"/>
</dbReference>
<evidence type="ECO:0000256" key="2">
    <source>
        <dbReference type="SAM" id="SignalP"/>
    </source>
</evidence>
<comment type="caution">
    <text evidence="3">The sequence shown here is derived from an EMBL/GenBank/DDBJ whole genome shotgun (WGS) entry which is preliminary data.</text>
</comment>
<sequence>MNTLTLQKTKKVFSTLAISTAILAASTTTFAATYNWTFQSGAQAGDSFYAIQQEWAKRVGIMSNGDIDISLVPVNSIVSYNETLDAVGAGIIQGHIADPSYFSGKDPAFAMLGNLVGAWSHPSQMIGFMEYGGGKEVYNKLVNPYGLQFIGAASTGVESFVSKKPIRSVADFKGIKMRAPEGMVQEVFAAVGAAPVNLPGSEVYTALDKGVIDAADYSVFSTNQAQGLHKFAKYPLYPGFHSMPTLAVSMNKMQWDSLSPALKEIMSISVRDFGYDMVQRLEMMDRDSVVEARQDSSIEIISWSEEERAKFRGIAQQQWKKWADRSPMASEVYTKVSEYLVSQGLLAK</sequence>
<evidence type="ECO:0000313" key="4">
    <source>
        <dbReference type="Proteomes" id="UP000280507"/>
    </source>
</evidence>
<dbReference type="Pfam" id="PF03480">
    <property type="entry name" value="DctP"/>
    <property type="match status" value="1"/>
</dbReference>
<dbReference type="AlphaFoldDB" id="A0A3M8Q6A2"/>
<dbReference type="Proteomes" id="UP000280507">
    <property type="component" value="Unassembled WGS sequence"/>
</dbReference>
<keyword evidence="1 2" id="KW-0732">Signal</keyword>
<keyword evidence="4" id="KW-1185">Reference proteome</keyword>
<accession>A0A3M8Q6A2</accession>
<dbReference type="GO" id="GO:0055085">
    <property type="term" value="P:transmembrane transport"/>
    <property type="evidence" value="ECO:0007669"/>
    <property type="project" value="InterPro"/>
</dbReference>
<organism evidence="3 4">
    <name type="scientific">Marinomonas hwangdonensis</name>
    <dbReference type="NCBI Taxonomy" id="1053647"/>
    <lineage>
        <taxon>Bacteria</taxon>
        <taxon>Pseudomonadati</taxon>
        <taxon>Pseudomonadota</taxon>
        <taxon>Gammaproteobacteria</taxon>
        <taxon>Oceanospirillales</taxon>
        <taxon>Oceanospirillaceae</taxon>
        <taxon>Marinomonas</taxon>
    </lineage>
</organism>
<dbReference type="PANTHER" id="PTHR33376:SF5">
    <property type="entry name" value="EXTRACYTOPLASMIC SOLUTE RECEPTOR PROTEIN"/>
    <property type="match status" value="1"/>
</dbReference>
<evidence type="ECO:0000313" key="3">
    <source>
        <dbReference type="EMBL" id="RNF51583.1"/>
    </source>
</evidence>
<feature type="chain" id="PRO_5018162939" evidence="2">
    <location>
        <begin position="32"/>
        <end position="348"/>
    </location>
</feature>
<proteinExistence type="predicted"/>
<gene>
    <name evidence="3" type="ORF">EBI00_06730</name>
</gene>
<dbReference type="EMBL" id="RIZG01000003">
    <property type="protein sequence ID" value="RNF51583.1"/>
    <property type="molecule type" value="Genomic_DNA"/>
</dbReference>
<protein>
    <submittedName>
        <fullName evidence="3">TRAP transporter substrate-binding protein</fullName>
    </submittedName>
</protein>
<dbReference type="InterPro" id="IPR018389">
    <property type="entry name" value="DctP_fam"/>
</dbReference>
<dbReference type="NCBIfam" id="NF037995">
    <property type="entry name" value="TRAP_S1"/>
    <property type="match status" value="1"/>
</dbReference>
<dbReference type="RefSeq" id="WP_123095155.1">
    <property type="nucleotide sequence ID" value="NZ_RIZG01000003.1"/>
</dbReference>
<name>A0A3M8Q6A2_9GAMM</name>